<dbReference type="Pfam" id="PF15635">
    <property type="entry name" value="Tox-GHH2"/>
    <property type="match status" value="1"/>
</dbReference>
<dbReference type="PATRIC" id="fig|413882.6.peg.3129"/>
<organism evidence="2 3">
    <name type="scientific">Caldimonas brevitalea</name>
    <dbReference type="NCBI Taxonomy" id="413882"/>
    <lineage>
        <taxon>Bacteria</taxon>
        <taxon>Pseudomonadati</taxon>
        <taxon>Pseudomonadota</taxon>
        <taxon>Betaproteobacteria</taxon>
        <taxon>Burkholderiales</taxon>
        <taxon>Sphaerotilaceae</taxon>
        <taxon>Caldimonas</taxon>
    </lineage>
</organism>
<dbReference type="CDD" id="cd14740">
    <property type="entry name" value="PAAR_4"/>
    <property type="match status" value="1"/>
</dbReference>
<dbReference type="Proteomes" id="UP000035352">
    <property type="component" value="Chromosome"/>
</dbReference>
<sequence length="394" mass="41966">MANEVFANNMEVSCKAADGKSICAFPDVCFTPPQTPATPPGVPIPYPNTGMASDCTDGSSTVKISGREVMLKNKSYFKRSMGDEAGCAPKKGVITSKNMGKVYFIAWSMDVKVEGENVVRNMDMTTHNHGSTGNTGPQIYLDRMAMANIPGCETERQNVKDACEPPDEKAKCPDNKAVADAKTRKDALGTAAKGKPKGSPAVLAHEAAKTAWNTEMDTFSAAVSADPCQKKLRCLLSPYSPKKCCPGQTPHHLVEAGAFHDQGRGGKTWKDLEEGGFKYQGRSIAGTEKYDANKAPCICVEGESQHQASHKLMHEAQNDLTNDSPAGPLALCGSSFLSEKTVTLGRAQSNGAQAVVTVFPDSGCDPGCIEAQLKNYHEKTCGMAPGQPIRAVEV</sequence>
<reference evidence="2 3" key="1">
    <citation type="submission" date="2015-05" db="EMBL/GenBank/DDBJ databases">
        <authorList>
            <person name="Tang B."/>
            <person name="Yu Y."/>
        </authorList>
    </citation>
    <scope>NUCLEOTIDE SEQUENCE [LARGE SCALE GENOMIC DNA]</scope>
    <source>
        <strain evidence="2 3">DSM 7029</strain>
    </source>
</reference>
<dbReference type="InterPro" id="IPR028917">
    <property type="entry name" value="Tox-GHH2_domain"/>
</dbReference>
<feature type="domain" description="Tox-GHH2" evidence="1">
    <location>
        <begin position="248"/>
        <end position="377"/>
    </location>
</feature>
<dbReference type="EMBL" id="CP011371">
    <property type="protein sequence ID" value="AKJ29689.1"/>
    <property type="molecule type" value="Genomic_DNA"/>
</dbReference>
<keyword evidence="3" id="KW-1185">Reference proteome</keyword>
<evidence type="ECO:0000259" key="1">
    <source>
        <dbReference type="Pfam" id="PF15635"/>
    </source>
</evidence>
<accession>A0A0G3BJQ2</accession>
<evidence type="ECO:0000313" key="2">
    <source>
        <dbReference type="EMBL" id="AKJ29689.1"/>
    </source>
</evidence>
<proteinExistence type="predicted"/>
<dbReference type="KEGG" id="pbh:AAW51_2998"/>
<dbReference type="STRING" id="413882.AAW51_2998"/>
<protein>
    <recommendedName>
        <fullName evidence="1">Tox-GHH2 domain-containing protein</fullName>
    </recommendedName>
</protein>
<name>A0A0G3BJQ2_9BURK</name>
<dbReference type="AlphaFoldDB" id="A0A0G3BJQ2"/>
<evidence type="ECO:0000313" key="3">
    <source>
        <dbReference type="Proteomes" id="UP000035352"/>
    </source>
</evidence>
<dbReference type="RefSeq" id="WP_047195243.1">
    <property type="nucleotide sequence ID" value="NZ_CP011371.1"/>
</dbReference>
<gene>
    <name evidence="2" type="ORF">AAW51_2998</name>
</gene>
<dbReference type="OrthoDB" id="8073614at2"/>
<dbReference type="Pfam" id="PF13665">
    <property type="entry name" value="Tox-PAAR-like"/>
    <property type="match status" value="1"/>
</dbReference>